<name>I0H6Z0_ACTM4</name>
<dbReference type="Proteomes" id="UP000007882">
    <property type="component" value="Chromosome"/>
</dbReference>
<dbReference type="HOGENOM" id="CLU_2434267_0_0_11"/>
<proteinExistence type="predicted"/>
<dbReference type="RefSeq" id="WP_014443671.1">
    <property type="nucleotide sequence ID" value="NC_017093.1"/>
</dbReference>
<dbReference type="AlphaFoldDB" id="I0H6Z0"/>
<reference evidence="2 3" key="1">
    <citation type="submission" date="2012-02" db="EMBL/GenBank/DDBJ databases">
        <title>Complete genome sequence of Actinoplanes missouriensis 431 (= NBRC 102363).</title>
        <authorList>
            <person name="Ohnishi Y."/>
            <person name="Ishikawa J."/>
            <person name="Sekine M."/>
            <person name="Hosoyama A."/>
            <person name="Harada T."/>
            <person name="Narita H."/>
            <person name="Hata T."/>
            <person name="Konno Y."/>
            <person name="Tutikane K."/>
            <person name="Fujita N."/>
            <person name="Horinouchi S."/>
            <person name="Hayakawa M."/>
        </authorList>
    </citation>
    <scope>NUCLEOTIDE SEQUENCE [LARGE SCALE GENOMIC DNA]</scope>
    <source>
        <strain evidence="3">ATCC 14538 / DSM 43046 / CBS 188.64 / JCM 3121 / NBRC 102363 / NCIMB 12654 / NRRL B-3342 / UNCC 431</strain>
    </source>
</reference>
<feature type="compositionally biased region" description="Low complexity" evidence="1">
    <location>
        <begin position="34"/>
        <end position="46"/>
    </location>
</feature>
<dbReference type="STRING" id="512565.AMIS_35570"/>
<sequence>MRLMTLAAGIATGYVLGTRAGREKYEQIAATTRKLTGKATGGATATPPQDGKPRAAGIVSSDEPIAGRKPEPLPETETPSGPISYTGGRL</sequence>
<feature type="region of interest" description="Disordered" evidence="1">
    <location>
        <begin position="34"/>
        <end position="90"/>
    </location>
</feature>
<dbReference type="EMBL" id="AP012319">
    <property type="protein sequence ID" value="BAL88777.1"/>
    <property type="molecule type" value="Genomic_DNA"/>
</dbReference>
<evidence type="ECO:0000256" key="1">
    <source>
        <dbReference type="SAM" id="MobiDB-lite"/>
    </source>
</evidence>
<dbReference type="PATRIC" id="fig|512565.3.peg.3551"/>
<organism evidence="2 3">
    <name type="scientific">Actinoplanes missouriensis (strain ATCC 14538 / DSM 43046 / CBS 188.64 / JCM 3121 / NBRC 102363 / NCIMB 12654 / NRRL B-3342 / UNCC 431)</name>
    <dbReference type="NCBI Taxonomy" id="512565"/>
    <lineage>
        <taxon>Bacteria</taxon>
        <taxon>Bacillati</taxon>
        <taxon>Actinomycetota</taxon>
        <taxon>Actinomycetes</taxon>
        <taxon>Micromonosporales</taxon>
        <taxon>Micromonosporaceae</taxon>
        <taxon>Actinoplanes</taxon>
    </lineage>
</organism>
<gene>
    <name evidence="2" type="ordered locus">AMIS_35570</name>
</gene>
<keyword evidence="3" id="KW-1185">Reference proteome</keyword>
<protein>
    <submittedName>
        <fullName evidence="2">Uncharacterized protein</fullName>
    </submittedName>
</protein>
<accession>I0H6Z0</accession>
<evidence type="ECO:0000313" key="2">
    <source>
        <dbReference type="EMBL" id="BAL88777.1"/>
    </source>
</evidence>
<evidence type="ECO:0000313" key="3">
    <source>
        <dbReference type="Proteomes" id="UP000007882"/>
    </source>
</evidence>
<dbReference type="OrthoDB" id="5125216at2"/>
<dbReference type="KEGG" id="ams:AMIS_35570"/>